<proteinExistence type="predicted"/>
<evidence type="ECO:0000259" key="1">
    <source>
        <dbReference type="Pfam" id="PF14280"/>
    </source>
</evidence>
<dbReference type="AlphaFoldDB" id="A0A9W6RQH6"/>
<dbReference type="RefSeq" id="WP_285631678.1">
    <property type="nucleotide sequence ID" value="NZ_BSTJ01000012.1"/>
</dbReference>
<protein>
    <recommendedName>
        <fullName evidence="1">DUF4365 domain-containing protein</fullName>
    </recommendedName>
</protein>
<dbReference type="Proteomes" id="UP001165135">
    <property type="component" value="Unassembled WGS sequence"/>
</dbReference>
<sequence>MSVDEVDQPPAGGLPTTAMQEQFSVAFVHMIASAAGCSLKRHDTDYDGVDLTIRSSAEYEVYTGAEFDIQLKCTTQQELLRKDHLVWTMKAKPFKHLINPKRYNPAYLGVLLVPSDPQAWIEQDEGYLITRSRMFWQEAAKLGSIPEGGVTKDVHLPRGNLFDVAQLLGIMKAIGEGGSS</sequence>
<organism evidence="2 3">
    <name type="scientific">Actinoallomurus iriomotensis</name>
    <dbReference type="NCBI Taxonomy" id="478107"/>
    <lineage>
        <taxon>Bacteria</taxon>
        <taxon>Bacillati</taxon>
        <taxon>Actinomycetota</taxon>
        <taxon>Actinomycetes</taxon>
        <taxon>Streptosporangiales</taxon>
        <taxon>Thermomonosporaceae</taxon>
        <taxon>Actinoallomurus</taxon>
    </lineage>
</organism>
<evidence type="ECO:0000313" key="3">
    <source>
        <dbReference type="Proteomes" id="UP001165135"/>
    </source>
</evidence>
<feature type="domain" description="DUF4365" evidence="1">
    <location>
        <begin position="21"/>
        <end position="173"/>
    </location>
</feature>
<reference evidence="2" key="1">
    <citation type="submission" date="2023-03" db="EMBL/GenBank/DDBJ databases">
        <title>Actinoallomurus iriomotensis NBRC 103681.</title>
        <authorList>
            <person name="Ichikawa N."/>
            <person name="Sato H."/>
            <person name="Tonouchi N."/>
        </authorList>
    </citation>
    <scope>NUCLEOTIDE SEQUENCE</scope>
    <source>
        <strain evidence="2">NBRC 103681</strain>
    </source>
</reference>
<evidence type="ECO:0000313" key="2">
    <source>
        <dbReference type="EMBL" id="GLY79739.1"/>
    </source>
</evidence>
<accession>A0A9W6RQH6</accession>
<dbReference type="Pfam" id="PF14280">
    <property type="entry name" value="DUF4365"/>
    <property type="match status" value="1"/>
</dbReference>
<name>A0A9W6RQH6_9ACTN</name>
<gene>
    <name evidence="2" type="ORF">Airi01_080060</name>
</gene>
<dbReference type="EMBL" id="BSTJ01000012">
    <property type="protein sequence ID" value="GLY79739.1"/>
    <property type="molecule type" value="Genomic_DNA"/>
</dbReference>
<dbReference type="InterPro" id="IPR025375">
    <property type="entry name" value="DUF4365"/>
</dbReference>
<comment type="caution">
    <text evidence="2">The sequence shown here is derived from an EMBL/GenBank/DDBJ whole genome shotgun (WGS) entry which is preliminary data.</text>
</comment>